<name>A0A9Y2AIF5_9FIRM</name>
<dbReference type="AlphaFoldDB" id="A0A9Y2AIF5"/>
<dbReference type="Gene3D" id="2.40.50.100">
    <property type="match status" value="1"/>
</dbReference>
<organism evidence="6 7">
    <name type="scientific">Selenobaculum gibii</name>
    <dbReference type="NCBI Taxonomy" id="3054208"/>
    <lineage>
        <taxon>Bacteria</taxon>
        <taxon>Bacillati</taxon>
        <taxon>Bacillota</taxon>
        <taxon>Negativicutes</taxon>
        <taxon>Selenomonadales</taxon>
        <taxon>Selenomonadaceae</taxon>
        <taxon>Selenobaculum</taxon>
    </lineage>
</organism>
<dbReference type="Proteomes" id="UP001243623">
    <property type="component" value="Chromosome"/>
</dbReference>
<dbReference type="Pfam" id="PF25917">
    <property type="entry name" value="BSH_RND"/>
    <property type="match status" value="1"/>
</dbReference>
<dbReference type="GO" id="GO:0015562">
    <property type="term" value="F:efflux transmembrane transporter activity"/>
    <property type="evidence" value="ECO:0007669"/>
    <property type="project" value="TreeGrafter"/>
</dbReference>
<reference evidence="6" key="1">
    <citation type="submission" date="2023-03" db="EMBL/GenBank/DDBJ databases">
        <title>Selenobaculum gbiensis gen. nov. sp. nov., a new bacterium isolated from the gut microbiota of IBD patient.</title>
        <authorList>
            <person name="Yeo S."/>
            <person name="Park H."/>
            <person name="Huh C.S."/>
        </authorList>
    </citation>
    <scope>NUCLEOTIDE SEQUENCE</scope>
    <source>
        <strain evidence="6">ICN-92133</strain>
    </source>
</reference>
<feature type="domain" description="YknX-like C-terminal permuted SH3-like" evidence="5">
    <location>
        <begin position="290"/>
        <end position="355"/>
    </location>
</feature>
<feature type="coiled-coil region" evidence="2">
    <location>
        <begin position="108"/>
        <end position="159"/>
    </location>
</feature>
<keyword evidence="7" id="KW-1185">Reference proteome</keyword>
<dbReference type="InterPro" id="IPR006143">
    <property type="entry name" value="RND_pump_MFP"/>
</dbReference>
<feature type="domain" description="Multidrug resistance protein MdtA-like barrel-sandwich hybrid" evidence="3">
    <location>
        <begin position="66"/>
        <end position="201"/>
    </location>
</feature>
<evidence type="ECO:0000259" key="3">
    <source>
        <dbReference type="Pfam" id="PF25917"/>
    </source>
</evidence>
<accession>A0A9Y2AIF5</accession>
<dbReference type="Pfam" id="PF25989">
    <property type="entry name" value="YknX_C"/>
    <property type="match status" value="1"/>
</dbReference>
<keyword evidence="2" id="KW-0175">Coiled coil</keyword>
<evidence type="ECO:0000259" key="5">
    <source>
        <dbReference type="Pfam" id="PF25989"/>
    </source>
</evidence>
<evidence type="ECO:0000256" key="2">
    <source>
        <dbReference type="SAM" id="Coils"/>
    </source>
</evidence>
<dbReference type="Pfam" id="PF25954">
    <property type="entry name" value="Beta-barrel_RND_2"/>
    <property type="match status" value="1"/>
</dbReference>
<evidence type="ECO:0000313" key="7">
    <source>
        <dbReference type="Proteomes" id="UP001243623"/>
    </source>
</evidence>
<dbReference type="Gene3D" id="2.40.420.20">
    <property type="match status" value="1"/>
</dbReference>
<dbReference type="SUPFAM" id="SSF111369">
    <property type="entry name" value="HlyD-like secretion proteins"/>
    <property type="match status" value="1"/>
</dbReference>
<dbReference type="PANTHER" id="PTHR30469">
    <property type="entry name" value="MULTIDRUG RESISTANCE PROTEIN MDTA"/>
    <property type="match status" value="1"/>
</dbReference>
<dbReference type="EMBL" id="CP120678">
    <property type="protein sequence ID" value="WIW70586.1"/>
    <property type="molecule type" value="Genomic_DNA"/>
</dbReference>
<proteinExistence type="inferred from homology"/>
<dbReference type="Gene3D" id="2.40.30.170">
    <property type="match status" value="1"/>
</dbReference>
<evidence type="ECO:0000313" key="6">
    <source>
        <dbReference type="EMBL" id="WIW70586.1"/>
    </source>
</evidence>
<dbReference type="KEGG" id="sgbi:P3F81_11980"/>
<protein>
    <submittedName>
        <fullName evidence="6">Efflux RND transporter periplasmic adaptor subunit</fullName>
    </submittedName>
</protein>
<comment type="similarity">
    <text evidence="1">Belongs to the membrane fusion protein (MFP) (TC 8.A.1) family.</text>
</comment>
<dbReference type="InterPro" id="IPR058625">
    <property type="entry name" value="MdtA-like_BSH"/>
</dbReference>
<dbReference type="GO" id="GO:1990281">
    <property type="term" value="C:efflux pump complex"/>
    <property type="evidence" value="ECO:0007669"/>
    <property type="project" value="TreeGrafter"/>
</dbReference>
<feature type="domain" description="CusB-like beta-barrel" evidence="4">
    <location>
        <begin position="208"/>
        <end position="281"/>
    </location>
</feature>
<gene>
    <name evidence="6" type="ORF">P3F81_11980</name>
</gene>
<sequence length="361" mass="38886">MRHSKLFILFIGCIFISLFITGCDKNSQLKENAPVVKTMVVGMTDKNDSSVYAGEVKGRYESQLAFQVGGKIITRNIDLGTRVSKGDLLMAIDAKDVVQTANIGAAQVESARAQLALAEANLARYRQLYEQAAISLAQYEQYKTTYESALATLKQAQAQAAQGSNALEYSQLLADADGVIAAIQGEVGQVVAAGQSMVTLVKDGELEVEINIPEGRIKDVKVGESATISFWALNNVVVSGTIREISPIADPVARTYKVRITLLNLPDTISLGMTASARLNNVDTDVNYYVVPLSAIYQTDDSPKVWIIKDNQVKLQAVVIENFADNAVKVTGGLHAGDVIVTAGVHKLHEGQEVRLAGETK</sequence>
<dbReference type="InterPro" id="IPR058637">
    <property type="entry name" value="YknX-like_C"/>
</dbReference>
<dbReference type="PROSITE" id="PS51257">
    <property type="entry name" value="PROKAR_LIPOPROTEIN"/>
    <property type="match status" value="1"/>
</dbReference>
<dbReference type="NCBIfam" id="TIGR01730">
    <property type="entry name" value="RND_mfp"/>
    <property type="match status" value="1"/>
</dbReference>
<evidence type="ECO:0000259" key="4">
    <source>
        <dbReference type="Pfam" id="PF25954"/>
    </source>
</evidence>
<dbReference type="RefSeq" id="WP_147669548.1">
    <property type="nucleotide sequence ID" value="NZ_CP120678.1"/>
</dbReference>
<evidence type="ECO:0000256" key="1">
    <source>
        <dbReference type="ARBA" id="ARBA00009477"/>
    </source>
</evidence>
<dbReference type="PANTHER" id="PTHR30469:SF15">
    <property type="entry name" value="HLYD FAMILY OF SECRETION PROTEINS"/>
    <property type="match status" value="1"/>
</dbReference>
<dbReference type="Gene3D" id="1.10.287.470">
    <property type="entry name" value="Helix hairpin bin"/>
    <property type="match status" value="1"/>
</dbReference>
<dbReference type="InterPro" id="IPR058792">
    <property type="entry name" value="Beta-barrel_RND_2"/>
</dbReference>